<dbReference type="InterPro" id="IPR055135">
    <property type="entry name" value="PRMT_dom"/>
</dbReference>
<dbReference type="FunFam" id="3.40.50.150:FF:000003">
    <property type="entry name" value="Blast:Protein arginine N-methyltransferase 1"/>
    <property type="match status" value="1"/>
</dbReference>
<evidence type="ECO:0000256" key="1">
    <source>
        <dbReference type="ARBA" id="ARBA00011925"/>
    </source>
</evidence>
<dbReference type="InterPro" id="IPR029063">
    <property type="entry name" value="SAM-dependent_MTases_sf"/>
</dbReference>
<evidence type="ECO:0000259" key="9">
    <source>
        <dbReference type="Pfam" id="PF13649"/>
    </source>
</evidence>
<dbReference type="InterPro" id="IPR041698">
    <property type="entry name" value="Methyltransf_25"/>
</dbReference>
<dbReference type="STRING" id="1890364.A0A2P6NRW8"/>
<dbReference type="EMBL" id="MDYQ01000027">
    <property type="protein sequence ID" value="PRP86705.1"/>
    <property type="molecule type" value="Genomic_DNA"/>
</dbReference>
<keyword evidence="4 6" id="KW-0949">S-adenosyl-L-methionine</keyword>
<reference evidence="11 12" key="1">
    <citation type="journal article" date="2018" name="Genome Biol. Evol.">
        <title>Multiple Roots of Fruiting Body Formation in Amoebozoa.</title>
        <authorList>
            <person name="Hillmann F."/>
            <person name="Forbes G."/>
            <person name="Novohradska S."/>
            <person name="Ferling I."/>
            <person name="Riege K."/>
            <person name="Groth M."/>
            <person name="Westermann M."/>
            <person name="Marz M."/>
            <person name="Spaller T."/>
            <person name="Winckler T."/>
            <person name="Schaap P."/>
            <person name="Glockner G."/>
        </authorList>
    </citation>
    <scope>NUCLEOTIDE SEQUENCE [LARGE SCALE GENOMIC DNA]</scope>
    <source>
        <strain evidence="11 12">Jena</strain>
    </source>
</reference>
<feature type="domain" description="Methyltransferase" evidence="9">
    <location>
        <begin position="63"/>
        <end position="151"/>
    </location>
</feature>
<feature type="transmembrane region" description="Helical" evidence="8">
    <location>
        <begin position="628"/>
        <end position="648"/>
    </location>
</feature>
<dbReference type="PANTHER" id="PTHR11006:SF124">
    <property type="entry name" value="ARGININE METHYLTRANSFERASE 1-RELATED"/>
    <property type="match status" value="1"/>
</dbReference>
<keyword evidence="8" id="KW-0812">Transmembrane</keyword>
<evidence type="ECO:0000256" key="7">
    <source>
        <dbReference type="SAM" id="MobiDB-lite"/>
    </source>
</evidence>
<accession>A0A2P6NRW8</accession>
<name>A0A2P6NRW8_9EUKA</name>
<dbReference type="Gene3D" id="2.70.160.11">
    <property type="entry name" value="Hnrnp arginine n-methyltransferase1"/>
    <property type="match status" value="1"/>
</dbReference>
<feature type="region of interest" description="Disordered" evidence="7">
    <location>
        <begin position="451"/>
        <end position="478"/>
    </location>
</feature>
<keyword evidence="8" id="KW-0472">Membrane</keyword>
<feature type="domain" description="Protein arginine N-methyltransferase" evidence="10">
    <location>
        <begin position="165"/>
        <end position="328"/>
    </location>
</feature>
<keyword evidence="2 6" id="KW-0489">Methyltransferase</keyword>
<evidence type="ECO:0000313" key="12">
    <source>
        <dbReference type="Proteomes" id="UP000241769"/>
    </source>
</evidence>
<dbReference type="Gene3D" id="3.40.50.150">
    <property type="entry name" value="Vaccinia Virus protein VP39"/>
    <property type="match status" value="1"/>
</dbReference>
<dbReference type="Pfam" id="PF22528">
    <property type="entry name" value="PRMT_C"/>
    <property type="match status" value="1"/>
</dbReference>
<comment type="caution">
    <text evidence="11">The sequence shown here is derived from an EMBL/GenBank/DDBJ whole genome shotgun (WGS) entry which is preliminary data.</text>
</comment>
<dbReference type="PANTHER" id="PTHR11006">
    <property type="entry name" value="PROTEIN ARGININE N-METHYLTRANSFERASE"/>
    <property type="match status" value="1"/>
</dbReference>
<dbReference type="SUPFAM" id="SSF53335">
    <property type="entry name" value="S-adenosyl-L-methionine-dependent methyltransferases"/>
    <property type="match status" value="1"/>
</dbReference>
<dbReference type="GO" id="GO:0035242">
    <property type="term" value="F:protein-arginine omega-N asymmetric methyltransferase activity"/>
    <property type="evidence" value="ECO:0007669"/>
    <property type="project" value="UniProtKB-EC"/>
</dbReference>
<evidence type="ECO:0000256" key="4">
    <source>
        <dbReference type="ARBA" id="ARBA00022691"/>
    </source>
</evidence>
<sequence>MTSMEVDQNTNIKKEEKEDPSAYYWNSYSHFGIHEEMLKDEVRTKSYRNSIINNRHLFRDKIVLDVGCGTGILSLFAAKAGAKMVIGLDASEIADQARQIVKDNNLDHIVTIIKGKVEEVELPVPKVDIIISEWMGYCLLYEAMLNTVLFARDKWLVEGGILLPDKAILMMEAIEDADYKDDKINFWDNVYGFNMSCIKKQAIAEPLVDIVDSKQVMSSASRLITIDINTIKVEDLGFKVPFRLTATRDDFVHAFVVSFDIEFSRCHKKVGFSTGPHAQYTHWKQTVFYLNDVLSIKKGEEIRGEFTCMPGQKNPRDLDITISYRFKGHQSRDFPSHTQASAFQRRRELLRRSTLDPQLIPPESHFLSGHKMISTKILLLCTITLTLVAAQTCGFITSCSQCIASNCCFDTTLNACTQKFSGFSCNTQCPSSSGSSTSGFSSSGVFSSGTTGSGDSTTGNNGGFGNTGGSTSTSTSTSSGIEITLQFTIEPTKTNGEPDNFIDIKFTKRGQGLIFAVGAIAILLYGLCMFRTITKLKKNEPYIRELLEYEQNSQPATMGEAIHPDLMEVLRGSMTSVEMNDLRWVGAPSVRGIRGMKSPAFIAFTLFVIFGITLTIVSFILLPDVKAAFPMMFNLFFLCIGLALMTCMRVIGPANALKGDVYAMTSNHAIICRVKWRGYELLRFPFRSGEYRMSNPLETNEMSNYGSIIFAEQLHVNPQTSHNKRFRVEKIGFHSVSRFDVCQQTFHELHAHARNGMPYGLEVMSKETTADILNAFV</sequence>
<dbReference type="GO" id="GO:0042054">
    <property type="term" value="F:histone methyltransferase activity"/>
    <property type="evidence" value="ECO:0007669"/>
    <property type="project" value="TreeGrafter"/>
</dbReference>
<dbReference type="PROSITE" id="PS51678">
    <property type="entry name" value="SAM_MT_PRMT"/>
    <property type="match status" value="1"/>
</dbReference>
<evidence type="ECO:0000259" key="10">
    <source>
        <dbReference type="Pfam" id="PF22528"/>
    </source>
</evidence>
<dbReference type="OrthoDB" id="7848332at2759"/>
<keyword evidence="3 6" id="KW-0808">Transferase</keyword>
<evidence type="ECO:0000313" key="11">
    <source>
        <dbReference type="EMBL" id="PRP86705.1"/>
    </source>
</evidence>
<dbReference type="InParanoid" id="A0A2P6NRW8"/>
<keyword evidence="8" id="KW-1133">Transmembrane helix</keyword>
<feature type="transmembrane region" description="Helical" evidence="8">
    <location>
        <begin position="512"/>
        <end position="530"/>
    </location>
</feature>
<evidence type="ECO:0000256" key="6">
    <source>
        <dbReference type="PROSITE-ProRule" id="PRU01015"/>
    </source>
</evidence>
<dbReference type="Pfam" id="PF13649">
    <property type="entry name" value="Methyltransf_25"/>
    <property type="match status" value="1"/>
</dbReference>
<dbReference type="Proteomes" id="UP000241769">
    <property type="component" value="Unassembled WGS sequence"/>
</dbReference>
<gene>
    <name evidence="11" type="ORF">PROFUN_02854</name>
</gene>
<feature type="compositionally biased region" description="Low complexity" evidence="7">
    <location>
        <begin position="469"/>
        <end position="478"/>
    </location>
</feature>
<evidence type="ECO:0000256" key="3">
    <source>
        <dbReference type="ARBA" id="ARBA00022679"/>
    </source>
</evidence>
<evidence type="ECO:0000256" key="5">
    <source>
        <dbReference type="ARBA" id="ARBA00049303"/>
    </source>
</evidence>
<protein>
    <recommendedName>
        <fullName evidence="1">type I protein arginine methyltransferase</fullName>
        <ecNumber evidence="1">2.1.1.319</ecNumber>
    </recommendedName>
</protein>
<dbReference type="InterPro" id="IPR025799">
    <property type="entry name" value="Arg_MeTrfase"/>
</dbReference>
<dbReference type="GO" id="GO:0005634">
    <property type="term" value="C:nucleus"/>
    <property type="evidence" value="ECO:0007669"/>
    <property type="project" value="TreeGrafter"/>
</dbReference>
<dbReference type="CDD" id="cd02440">
    <property type="entry name" value="AdoMet_MTases"/>
    <property type="match status" value="1"/>
</dbReference>
<keyword evidence="12" id="KW-1185">Reference proteome</keyword>
<organism evidence="11 12">
    <name type="scientific">Planoprotostelium fungivorum</name>
    <dbReference type="NCBI Taxonomy" id="1890364"/>
    <lineage>
        <taxon>Eukaryota</taxon>
        <taxon>Amoebozoa</taxon>
        <taxon>Evosea</taxon>
        <taxon>Variosea</taxon>
        <taxon>Cavosteliida</taxon>
        <taxon>Cavosteliaceae</taxon>
        <taxon>Planoprotostelium</taxon>
    </lineage>
</organism>
<evidence type="ECO:0000256" key="8">
    <source>
        <dbReference type="SAM" id="Phobius"/>
    </source>
</evidence>
<dbReference type="AlphaFoldDB" id="A0A2P6NRW8"/>
<comment type="catalytic activity">
    <reaction evidence="5">
        <text>L-arginyl-[protein] + S-adenosyl-L-methionine = N(omega)-methyl-L-arginyl-[protein] + S-adenosyl-L-homocysteine + H(+)</text>
        <dbReference type="Rhea" id="RHEA:48100"/>
        <dbReference type="Rhea" id="RHEA-COMP:10532"/>
        <dbReference type="Rhea" id="RHEA-COMP:11990"/>
        <dbReference type="ChEBI" id="CHEBI:15378"/>
        <dbReference type="ChEBI" id="CHEBI:29965"/>
        <dbReference type="ChEBI" id="CHEBI:57856"/>
        <dbReference type="ChEBI" id="CHEBI:59789"/>
        <dbReference type="ChEBI" id="CHEBI:65280"/>
    </reaction>
    <physiologicalReaction direction="left-to-right" evidence="5">
        <dbReference type="Rhea" id="RHEA:48101"/>
    </physiologicalReaction>
</comment>
<dbReference type="GO" id="GO:0032259">
    <property type="term" value="P:methylation"/>
    <property type="evidence" value="ECO:0007669"/>
    <property type="project" value="UniProtKB-KW"/>
</dbReference>
<dbReference type="FunFam" id="2.70.160.11:FF:000001">
    <property type="entry name" value="Blast:Protein arginine N-methyltransferase 1"/>
    <property type="match status" value="1"/>
</dbReference>
<feature type="transmembrane region" description="Helical" evidence="8">
    <location>
        <begin position="601"/>
        <end position="622"/>
    </location>
</feature>
<proteinExistence type="predicted"/>
<evidence type="ECO:0000256" key="2">
    <source>
        <dbReference type="ARBA" id="ARBA00022603"/>
    </source>
</evidence>
<dbReference type="EC" id="2.1.1.319" evidence="1"/>